<keyword evidence="7" id="KW-1185">Reference proteome</keyword>
<gene>
    <name evidence="2" type="ORF">HKBW3S25_01441</name>
    <name evidence="3" type="ORF">HKBW3S33_00130</name>
    <name evidence="4" type="ORF">HKBW3S43_00664</name>
</gene>
<dbReference type="Pfam" id="PF01791">
    <property type="entry name" value="DeoC"/>
    <property type="match status" value="1"/>
</dbReference>
<dbReference type="EMBL" id="BLSB01000029">
    <property type="protein sequence ID" value="GFP34872.1"/>
    <property type="molecule type" value="Genomic_DNA"/>
</dbReference>
<dbReference type="InterPro" id="IPR002915">
    <property type="entry name" value="DeoC/FbaB/LacD_aldolase"/>
</dbReference>
<dbReference type="PANTHER" id="PTHR47916">
    <property type="entry name" value="FRUCTOSE-BISPHOSPHATE ALDOLASE CLASS 1"/>
    <property type="match status" value="1"/>
</dbReference>
<evidence type="ECO:0000256" key="1">
    <source>
        <dbReference type="PIRSR" id="PIRSR038992-1"/>
    </source>
</evidence>
<evidence type="ECO:0000313" key="2">
    <source>
        <dbReference type="EMBL" id="GFP25955.1"/>
    </source>
</evidence>
<dbReference type="AlphaFoldDB" id="A0A6V8P0D3"/>
<dbReference type="Proteomes" id="UP000576480">
    <property type="component" value="Unassembled WGS sequence"/>
</dbReference>
<dbReference type="Proteomes" id="UP000591948">
    <property type="component" value="Unassembled WGS sequence"/>
</dbReference>
<dbReference type="InterPro" id="IPR013785">
    <property type="entry name" value="Aldolase_TIM"/>
</dbReference>
<dbReference type="RefSeq" id="WP_176229562.1">
    <property type="nucleotide sequence ID" value="NZ_BLRY01000004.1"/>
</dbReference>
<dbReference type="EMBL" id="BLRX01000281">
    <property type="protein sequence ID" value="GFP25955.1"/>
    <property type="molecule type" value="Genomic_DNA"/>
</dbReference>
<dbReference type="EMBL" id="BLRY01000004">
    <property type="protein sequence ID" value="GFP26715.1"/>
    <property type="molecule type" value="Genomic_DNA"/>
</dbReference>
<dbReference type="InterPro" id="IPR041720">
    <property type="entry name" value="FbaB-like"/>
</dbReference>
<feature type="active site" description="Schiff-base intermediate with dihydroxyacetone-P" evidence="1">
    <location>
        <position position="185"/>
    </location>
</feature>
<dbReference type="SMART" id="SM01133">
    <property type="entry name" value="DeoC"/>
    <property type="match status" value="1"/>
</dbReference>
<evidence type="ECO:0000313" key="3">
    <source>
        <dbReference type="EMBL" id="GFP26715.1"/>
    </source>
</evidence>
<dbReference type="GO" id="GO:0004332">
    <property type="term" value="F:fructose-bisphosphate aldolase activity"/>
    <property type="evidence" value="ECO:0007669"/>
    <property type="project" value="InterPro"/>
</dbReference>
<dbReference type="Proteomes" id="UP000543224">
    <property type="component" value="Unassembled WGS sequence"/>
</dbReference>
<name>A0A6V8P0D3_9ACTN</name>
<dbReference type="PANTHER" id="PTHR47916:SF1">
    <property type="entry name" value="3-HYDROXY-5-PHOSPHONOOXYPENTANE-2,4-DIONE THIOLASE"/>
    <property type="match status" value="1"/>
</dbReference>
<sequence>MIKPLGKEFRLKRLIRCETNSSVICALDHGMTSPKFLSGLRDMKARVNEVQRGGGNVFMMGKGFARITVGEFMRDTSWAMLLSASAAGCPKPNIVVQIAEVEEALRLGADAVVVYVALTGENEPQMIRFVGEVGRECEKLGMPFIAEAEYPSAYATLEELKQEYGFDYLLRNSRLCVELGADIVKTNWPGDQELFAQIVEATAVPMVVAGGTLISDEELLTRMEQAMEVGAIGCSVGRNIFQHENPFALTRALSRVIHERWGAKDALEELRATLHQG</sequence>
<protein>
    <submittedName>
        <fullName evidence="2">Fructose-bisphosphate aldolase / 2-amino-3,7-dideoxy-D-threo-hept-6-ulosonate synthase</fullName>
    </submittedName>
</protein>
<evidence type="ECO:0000313" key="6">
    <source>
        <dbReference type="Proteomes" id="UP000576480"/>
    </source>
</evidence>
<dbReference type="InterPro" id="IPR050456">
    <property type="entry name" value="DeoC/FbaB_aldolase"/>
</dbReference>
<dbReference type="SUPFAM" id="SSF51569">
    <property type="entry name" value="Aldolase"/>
    <property type="match status" value="1"/>
</dbReference>
<comment type="caution">
    <text evidence="2">The sequence shown here is derived from an EMBL/GenBank/DDBJ whole genome shotgun (WGS) entry which is preliminary data.</text>
</comment>
<proteinExistence type="predicted"/>
<dbReference type="Gene3D" id="3.20.20.70">
    <property type="entry name" value="Aldolase class I"/>
    <property type="match status" value="1"/>
</dbReference>
<organism evidence="2 5">
    <name type="scientific">Candidatus Hakubella thermalkaliphila</name>
    <dbReference type="NCBI Taxonomy" id="2754717"/>
    <lineage>
        <taxon>Bacteria</taxon>
        <taxon>Bacillati</taxon>
        <taxon>Actinomycetota</taxon>
        <taxon>Actinomycetota incertae sedis</taxon>
        <taxon>Candidatus Hakubellales</taxon>
        <taxon>Candidatus Hakubellaceae</taxon>
        <taxon>Candidatus Hakubella</taxon>
    </lineage>
</organism>
<evidence type="ECO:0000313" key="5">
    <source>
        <dbReference type="Proteomes" id="UP000543224"/>
    </source>
</evidence>
<evidence type="ECO:0000313" key="7">
    <source>
        <dbReference type="Proteomes" id="UP000591948"/>
    </source>
</evidence>
<reference evidence="5 6" key="1">
    <citation type="journal article" date="2020" name="Front. Microbiol.">
        <title>Single-cell genomics of novel Actinobacteria with the Wood-Ljungdahl pathway discovered in a serpentinizing system.</title>
        <authorList>
            <person name="Merino N."/>
            <person name="Kawai M."/>
            <person name="Boyd E.S."/>
            <person name="Colman D.R."/>
            <person name="McGlynn S.E."/>
            <person name="Nealson K.H."/>
            <person name="Kurokawa K."/>
            <person name="Hongoh Y."/>
        </authorList>
    </citation>
    <scope>NUCLEOTIDE SEQUENCE [LARGE SCALE GENOMIC DNA]</scope>
    <source>
        <strain evidence="2 5">S25</strain>
        <strain evidence="3 7">S33</strain>
        <strain evidence="4 6">S43</strain>
    </source>
</reference>
<dbReference type="PIRSF" id="PIRSF038992">
    <property type="entry name" value="Aldolase_Ia"/>
    <property type="match status" value="1"/>
</dbReference>
<feature type="active site" description="Proton donor" evidence="1">
    <location>
        <position position="154"/>
    </location>
</feature>
<accession>A0A6V8P0D3</accession>
<evidence type="ECO:0000313" key="4">
    <source>
        <dbReference type="EMBL" id="GFP34872.1"/>
    </source>
</evidence>